<protein>
    <submittedName>
        <fullName evidence="1">Uncharacterized protein</fullName>
    </submittedName>
</protein>
<name>A0ABY8WDQ3_9ACTN</name>
<dbReference type="Proteomes" id="UP001240150">
    <property type="component" value="Chromosome"/>
</dbReference>
<reference evidence="1 2" key="1">
    <citation type="submission" date="2023-06" db="EMBL/GenBank/DDBJ databases">
        <authorList>
            <person name="Yushchuk O."/>
            <person name="Binda E."/>
            <person name="Ruckert-Reed C."/>
            <person name="Fedorenko V."/>
            <person name="Kalinowski J."/>
            <person name="Marinelli F."/>
        </authorList>
    </citation>
    <scope>NUCLEOTIDE SEQUENCE [LARGE SCALE GENOMIC DNA]</scope>
    <source>
        <strain evidence="1 2">NRRL 3884</strain>
    </source>
</reference>
<sequence length="127" mass="13700">MTVNQAKATGLITGYTTYDGPEGCGNSRLKGAGSSGGEITHSPRLGVVAIQAYGKMHTPEGIGFGSTMDQVRSAYPDFEGSDVDETERFGDGRAWAHASGKVNYRFTFDNDKVIELGLEHQNQDCYE</sequence>
<proteinExistence type="predicted"/>
<accession>A0ABY8WDQ3</accession>
<dbReference type="RefSeq" id="WP_284916316.1">
    <property type="nucleotide sequence ID" value="NZ_CP126980.1"/>
</dbReference>
<gene>
    <name evidence="1" type="ORF">ACTOB_007110</name>
</gene>
<evidence type="ECO:0000313" key="1">
    <source>
        <dbReference type="EMBL" id="WIM95045.1"/>
    </source>
</evidence>
<evidence type="ECO:0000313" key="2">
    <source>
        <dbReference type="Proteomes" id="UP001240150"/>
    </source>
</evidence>
<keyword evidence="2" id="KW-1185">Reference proteome</keyword>
<organism evidence="1 2">
    <name type="scientific">Actinoplanes oblitus</name>
    <dbReference type="NCBI Taxonomy" id="3040509"/>
    <lineage>
        <taxon>Bacteria</taxon>
        <taxon>Bacillati</taxon>
        <taxon>Actinomycetota</taxon>
        <taxon>Actinomycetes</taxon>
        <taxon>Micromonosporales</taxon>
        <taxon>Micromonosporaceae</taxon>
        <taxon>Actinoplanes</taxon>
    </lineage>
</organism>
<dbReference type="EMBL" id="CP126980">
    <property type="protein sequence ID" value="WIM95045.1"/>
    <property type="molecule type" value="Genomic_DNA"/>
</dbReference>